<reference evidence="1 2" key="2">
    <citation type="journal article" date="2022" name="Mol. Ecol. Resour.">
        <title>The genomes of chicory, endive, great burdock and yacon provide insights into Asteraceae paleo-polyploidization history and plant inulin production.</title>
        <authorList>
            <person name="Fan W."/>
            <person name="Wang S."/>
            <person name="Wang H."/>
            <person name="Wang A."/>
            <person name="Jiang F."/>
            <person name="Liu H."/>
            <person name="Zhao H."/>
            <person name="Xu D."/>
            <person name="Zhang Y."/>
        </authorList>
    </citation>
    <scope>NUCLEOTIDE SEQUENCE [LARGE SCALE GENOMIC DNA]</scope>
    <source>
        <strain evidence="2">cv. Punajuju</strain>
        <tissue evidence="1">Leaves</tissue>
    </source>
</reference>
<gene>
    <name evidence="1" type="ORF">L2E82_48655</name>
</gene>
<reference evidence="2" key="1">
    <citation type="journal article" date="2022" name="Mol. Ecol. Resour.">
        <title>The genomes of chicory, endive, great burdock and yacon provide insights into Asteraceae palaeo-polyploidization history and plant inulin production.</title>
        <authorList>
            <person name="Fan W."/>
            <person name="Wang S."/>
            <person name="Wang H."/>
            <person name="Wang A."/>
            <person name="Jiang F."/>
            <person name="Liu H."/>
            <person name="Zhao H."/>
            <person name="Xu D."/>
            <person name="Zhang Y."/>
        </authorList>
    </citation>
    <scope>NUCLEOTIDE SEQUENCE [LARGE SCALE GENOMIC DNA]</scope>
    <source>
        <strain evidence="2">cv. Punajuju</strain>
    </source>
</reference>
<dbReference type="Proteomes" id="UP001055811">
    <property type="component" value="Linkage Group LG09"/>
</dbReference>
<comment type="caution">
    <text evidence="1">The sequence shown here is derived from an EMBL/GenBank/DDBJ whole genome shotgun (WGS) entry which is preliminary data.</text>
</comment>
<name>A0ACB8YZ22_CICIN</name>
<evidence type="ECO:0000313" key="1">
    <source>
        <dbReference type="EMBL" id="KAI3690563.1"/>
    </source>
</evidence>
<dbReference type="EMBL" id="CM042017">
    <property type="protein sequence ID" value="KAI3690563.1"/>
    <property type="molecule type" value="Genomic_DNA"/>
</dbReference>
<evidence type="ECO:0000313" key="2">
    <source>
        <dbReference type="Proteomes" id="UP001055811"/>
    </source>
</evidence>
<keyword evidence="2" id="KW-1185">Reference proteome</keyword>
<sequence>MKGHQSAQPQLPNPHHELPVGSKEVTHSIKSKNGSNPVEKEVPDLNDFFWRHEKACTQVCPNKPVNFNVGVAKDFG</sequence>
<accession>A0ACB8YZ22</accession>
<protein>
    <submittedName>
        <fullName evidence="1">Uncharacterized protein</fullName>
    </submittedName>
</protein>
<organism evidence="1 2">
    <name type="scientific">Cichorium intybus</name>
    <name type="common">Chicory</name>
    <dbReference type="NCBI Taxonomy" id="13427"/>
    <lineage>
        <taxon>Eukaryota</taxon>
        <taxon>Viridiplantae</taxon>
        <taxon>Streptophyta</taxon>
        <taxon>Embryophyta</taxon>
        <taxon>Tracheophyta</taxon>
        <taxon>Spermatophyta</taxon>
        <taxon>Magnoliopsida</taxon>
        <taxon>eudicotyledons</taxon>
        <taxon>Gunneridae</taxon>
        <taxon>Pentapetalae</taxon>
        <taxon>asterids</taxon>
        <taxon>campanulids</taxon>
        <taxon>Asterales</taxon>
        <taxon>Asteraceae</taxon>
        <taxon>Cichorioideae</taxon>
        <taxon>Cichorieae</taxon>
        <taxon>Cichoriinae</taxon>
        <taxon>Cichorium</taxon>
    </lineage>
</organism>
<proteinExistence type="predicted"/>